<dbReference type="PRINTS" id="PR00625">
    <property type="entry name" value="JDOMAIN"/>
</dbReference>
<dbReference type="InterPro" id="IPR008971">
    <property type="entry name" value="HSP40/DnaJ_pept-bd"/>
</dbReference>
<dbReference type="InterPro" id="IPR018253">
    <property type="entry name" value="DnaJ_domain_CS"/>
</dbReference>
<feature type="compositionally biased region" description="Low complexity" evidence="2">
    <location>
        <begin position="137"/>
        <end position="149"/>
    </location>
</feature>
<keyword evidence="1" id="KW-0143">Chaperone</keyword>
<name>A0ABY1SH22_9FLAO</name>
<dbReference type="InterPro" id="IPR036869">
    <property type="entry name" value="J_dom_sf"/>
</dbReference>
<feature type="domain" description="J" evidence="3">
    <location>
        <begin position="51"/>
        <end position="116"/>
    </location>
</feature>
<dbReference type="PANTHER" id="PTHR43096:SF48">
    <property type="entry name" value="CHAPERONE PROTEIN DNAJ"/>
    <property type="match status" value="1"/>
</dbReference>
<dbReference type="PANTHER" id="PTHR43096">
    <property type="entry name" value="DNAJ HOMOLOG 1, MITOCHONDRIAL-RELATED"/>
    <property type="match status" value="1"/>
</dbReference>
<dbReference type="SMART" id="SM00271">
    <property type="entry name" value="DnaJ"/>
    <property type="match status" value="1"/>
</dbReference>
<dbReference type="SUPFAM" id="SSF46565">
    <property type="entry name" value="Chaperone J-domain"/>
    <property type="match status" value="1"/>
</dbReference>
<evidence type="ECO:0000256" key="1">
    <source>
        <dbReference type="ARBA" id="ARBA00023186"/>
    </source>
</evidence>
<feature type="region of interest" description="Disordered" evidence="2">
    <location>
        <begin position="79"/>
        <end position="107"/>
    </location>
</feature>
<sequence>MIATTIIQNQVSIIAIKIKINESVFNDISHCKNINHFLLLNTYITLMEFIDYYKILEIDKKATPAEIKKAYRKLARKLHPDLNPNDKSAQEKFQRVNEANEVLSDPEKRKKYDEYGKDWEHAEAFEQAKRQQRNSPGGNRRTYTGNTGSTEDFSDFFESMFGGGGFSGGGGRRTTQFKGQDLNATLKLNLLDILEDQKQTLDLGHKKIRINIPAGVEDGQTIKITGYGGEGVNGGPKGDLYLTFEIINNTDFKRVGNDLYKNESITLYDAILGSTIELHTLTGKVKLKVKPETQNDTKVKLKGKGMPVYKKKGLHGDLYITYKITMPTNLSQKEKELFKQLSELK</sequence>
<evidence type="ECO:0000256" key="2">
    <source>
        <dbReference type="SAM" id="MobiDB-lite"/>
    </source>
</evidence>
<dbReference type="EMBL" id="FZNV01000002">
    <property type="protein sequence ID" value="SNR48062.1"/>
    <property type="molecule type" value="Genomic_DNA"/>
</dbReference>
<dbReference type="InterPro" id="IPR001623">
    <property type="entry name" value="DnaJ_domain"/>
</dbReference>
<accession>A0ABY1SH22</accession>
<organism evidence="4 5">
    <name type="scientific">Maribacter sedimenticola</name>
    <dbReference type="NCBI Taxonomy" id="228956"/>
    <lineage>
        <taxon>Bacteria</taxon>
        <taxon>Pseudomonadati</taxon>
        <taxon>Bacteroidota</taxon>
        <taxon>Flavobacteriia</taxon>
        <taxon>Flavobacteriales</taxon>
        <taxon>Flavobacteriaceae</taxon>
        <taxon>Maribacter</taxon>
    </lineage>
</organism>
<dbReference type="CDD" id="cd06257">
    <property type="entry name" value="DnaJ"/>
    <property type="match status" value="1"/>
</dbReference>
<evidence type="ECO:0000259" key="3">
    <source>
        <dbReference type="PROSITE" id="PS50076"/>
    </source>
</evidence>
<dbReference type="Proteomes" id="UP000198337">
    <property type="component" value="Unassembled WGS sequence"/>
</dbReference>
<dbReference type="PROSITE" id="PS50076">
    <property type="entry name" value="DNAJ_2"/>
    <property type="match status" value="1"/>
</dbReference>
<proteinExistence type="predicted"/>
<evidence type="ECO:0000313" key="4">
    <source>
        <dbReference type="EMBL" id="SNR48062.1"/>
    </source>
</evidence>
<dbReference type="Gene3D" id="2.60.260.20">
    <property type="entry name" value="Urease metallochaperone UreE, N-terminal domain"/>
    <property type="match status" value="2"/>
</dbReference>
<dbReference type="SUPFAM" id="SSF49493">
    <property type="entry name" value="HSP40/DnaJ peptide-binding domain"/>
    <property type="match status" value="2"/>
</dbReference>
<dbReference type="GO" id="GO:0003677">
    <property type="term" value="F:DNA binding"/>
    <property type="evidence" value="ECO:0007669"/>
    <property type="project" value="UniProtKB-KW"/>
</dbReference>
<keyword evidence="5" id="KW-1185">Reference proteome</keyword>
<keyword evidence="4" id="KW-0238">DNA-binding</keyword>
<protein>
    <submittedName>
        <fullName evidence="4">Curved DNA-binding protein</fullName>
    </submittedName>
</protein>
<comment type="caution">
    <text evidence="4">The sequence shown here is derived from an EMBL/GenBank/DDBJ whole genome shotgun (WGS) entry which is preliminary data.</text>
</comment>
<dbReference type="InterPro" id="IPR002939">
    <property type="entry name" value="DnaJ_C"/>
</dbReference>
<reference evidence="4 5" key="1">
    <citation type="submission" date="2017-06" db="EMBL/GenBank/DDBJ databases">
        <authorList>
            <person name="Varghese N."/>
            <person name="Submissions S."/>
        </authorList>
    </citation>
    <scope>NUCLEOTIDE SEQUENCE [LARGE SCALE GENOMIC DNA]</scope>
    <source>
        <strain evidence="4 5">DSM 19840</strain>
    </source>
</reference>
<evidence type="ECO:0000313" key="5">
    <source>
        <dbReference type="Proteomes" id="UP000198337"/>
    </source>
</evidence>
<dbReference type="Pfam" id="PF01556">
    <property type="entry name" value="DnaJ_C"/>
    <property type="match status" value="1"/>
</dbReference>
<feature type="region of interest" description="Disordered" evidence="2">
    <location>
        <begin position="127"/>
        <end position="149"/>
    </location>
</feature>
<dbReference type="CDD" id="cd10747">
    <property type="entry name" value="DnaJ_C"/>
    <property type="match status" value="1"/>
</dbReference>
<dbReference type="Gene3D" id="1.10.287.110">
    <property type="entry name" value="DnaJ domain"/>
    <property type="match status" value="1"/>
</dbReference>
<dbReference type="Pfam" id="PF00226">
    <property type="entry name" value="DnaJ"/>
    <property type="match status" value="1"/>
</dbReference>
<gene>
    <name evidence="4" type="ORF">SAMN04488009_2085</name>
</gene>
<dbReference type="PROSITE" id="PS00636">
    <property type="entry name" value="DNAJ_1"/>
    <property type="match status" value="1"/>
</dbReference>